<evidence type="ECO:0000313" key="2">
    <source>
        <dbReference type="Proteomes" id="UP000790377"/>
    </source>
</evidence>
<organism evidence="1 2">
    <name type="scientific">Hygrophoropsis aurantiaca</name>
    <dbReference type="NCBI Taxonomy" id="72124"/>
    <lineage>
        <taxon>Eukaryota</taxon>
        <taxon>Fungi</taxon>
        <taxon>Dikarya</taxon>
        <taxon>Basidiomycota</taxon>
        <taxon>Agaricomycotina</taxon>
        <taxon>Agaricomycetes</taxon>
        <taxon>Agaricomycetidae</taxon>
        <taxon>Boletales</taxon>
        <taxon>Coniophorineae</taxon>
        <taxon>Hygrophoropsidaceae</taxon>
        <taxon>Hygrophoropsis</taxon>
    </lineage>
</organism>
<evidence type="ECO:0000313" key="1">
    <source>
        <dbReference type="EMBL" id="KAH7907546.1"/>
    </source>
</evidence>
<reference evidence="1" key="1">
    <citation type="journal article" date="2021" name="New Phytol.">
        <title>Evolutionary innovations through gain and loss of genes in the ectomycorrhizal Boletales.</title>
        <authorList>
            <person name="Wu G."/>
            <person name="Miyauchi S."/>
            <person name="Morin E."/>
            <person name="Kuo A."/>
            <person name="Drula E."/>
            <person name="Varga T."/>
            <person name="Kohler A."/>
            <person name="Feng B."/>
            <person name="Cao Y."/>
            <person name="Lipzen A."/>
            <person name="Daum C."/>
            <person name="Hundley H."/>
            <person name="Pangilinan J."/>
            <person name="Johnson J."/>
            <person name="Barry K."/>
            <person name="LaButti K."/>
            <person name="Ng V."/>
            <person name="Ahrendt S."/>
            <person name="Min B."/>
            <person name="Choi I.G."/>
            <person name="Park H."/>
            <person name="Plett J.M."/>
            <person name="Magnuson J."/>
            <person name="Spatafora J.W."/>
            <person name="Nagy L.G."/>
            <person name="Henrissat B."/>
            <person name="Grigoriev I.V."/>
            <person name="Yang Z.L."/>
            <person name="Xu J."/>
            <person name="Martin F.M."/>
        </authorList>
    </citation>
    <scope>NUCLEOTIDE SEQUENCE</scope>
    <source>
        <strain evidence="1">ATCC 28755</strain>
    </source>
</reference>
<comment type="caution">
    <text evidence="1">The sequence shown here is derived from an EMBL/GenBank/DDBJ whole genome shotgun (WGS) entry which is preliminary data.</text>
</comment>
<sequence length="369" mass="42219">MALATASIPEVEHIGDYQIHTWAARTRERRRIEFQYLSAKDLEHSLNDYINNFPAEFHQSEQARLIFEALIADASDNEPHAPAIEIFDNNIGLETTPPWEFVYTNELWYGEDVPPPDIKNLKSCGCIGKCDPRSRTCACVKRQQTFLKPFAQDEQIPCTWEGANFLYDKKGKLQFHGYPIFECNEFCGCDDDCPNRVVQHGRECIVSINNTPDKGWGVFAGPKKIPKGTFVGIYSGELLTEKEADERGKFYNKFGRTYLFYIDFFYLEDEPEHFVVDAYHAGNFTRFLNHSCDPNCALEACYINEANMRKPLLAIFTTCDVEPYEELCFSYYGAPDEDEEDKPAPKTASGDAVYAICRCGSKRCRGQMF</sequence>
<name>A0ACB8A2U3_9AGAM</name>
<proteinExistence type="predicted"/>
<accession>A0ACB8A2U3</accession>
<dbReference type="EMBL" id="MU267894">
    <property type="protein sequence ID" value="KAH7907546.1"/>
    <property type="molecule type" value="Genomic_DNA"/>
</dbReference>
<keyword evidence="2" id="KW-1185">Reference proteome</keyword>
<dbReference type="Proteomes" id="UP000790377">
    <property type="component" value="Unassembled WGS sequence"/>
</dbReference>
<gene>
    <name evidence="1" type="ORF">BJ138DRAFT_1014318</name>
</gene>
<protein>
    <submittedName>
        <fullName evidence="1">Uncharacterized protein</fullName>
    </submittedName>
</protein>